<proteinExistence type="predicted"/>
<comment type="caution">
    <text evidence="1">The sequence shown here is derived from an EMBL/GenBank/DDBJ whole genome shotgun (WGS) entry which is preliminary data.</text>
</comment>
<gene>
    <name evidence="1" type="ORF">FHX59_002332</name>
</gene>
<accession>A0ABR6FKM1</accession>
<sequence length="166" mass="18076">MAFEVSVVTRTFEDSNPYVNSYVLVTLDGSPVSTLLQSDFSVFVPATREFTADKWGQPFGFDDGVGGWLEEMSNTPGMAGVYSLRWQTFATNANGDIAWMTGFYMGILEVTHTVHDVIGIAPGSPSSQGMPGKRLKTEPHVYRAKTIFSFNILPAVAEARNVAVGQ</sequence>
<reference evidence="1 2" key="1">
    <citation type="submission" date="2020-08" db="EMBL/GenBank/DDBJ databases">
        <title>Genomic Encyclopedia of Type Strains, Phase IV (KMG-V): Genome sequencing to study the core and pangenomes of soil and plant-associated prokaryotes.</title>
        <authorList>
            <person name="Whitman W."/>
        </authorList>
    </citation>
    <scope>NUCLEOTIDE SEQUENCE [LARGE SCALE GENOMIC DNA]</scope>
    <source>
        <strain evidence="1 2">SRMrh-85</strain>
    </source>
</reference>
<name>A0ABR6FKM1_9BURK</name>
<organism evidence="1 2">
    <name type="scientific">Paraburkholderia silvatlantica</name>
    <dbReference type="NCBI Taxonomy" id="321895"/>
    <lineage>
        <taxon>Bacteria</taxon>
        <taxon>Pseudomonadati</taxon>
        <taxon>Pseudomonadota</taxon>
        <taxon>Betaproteobacteria</taxon>
        <taxon>Burkholderiales</taxon>
        <taxon>Burkholderiaceae</taxon>
        <taxon>Paraburkholderia</taxon>
    </lineage>
</organism>
<dbReference type="RefSeq" id="WP_110386464.1">
    <property type="nucleotide sequence ID" value="NZ_JACHVZ010000006.1"/>
</dbReference>
<evidence type="ECO:0000313" key="2">
    <source>
        <dbReference type="Proteomes" id="UP000533533"/>
    </source>
</evidence>
<dbReference type="Proteomes" id="UP000533533">
    <property type="component" value="Unassembled WGS sequence"/>
</dbReference>
<keyword evidence="2" id="KW-1185">Reference proteome</keyword>
<dbReference type="EMBL" id="JACHVZ010000006">
    <property type="protein sequence ID" value="MBB2927911.1"/>
    <property type="molecule type" value="Genomic_DNA"/>
</dbReference>
<evidence type="ECO:0000313" key="1">
    <source>
        <dbReference type="EMBL" id="MBB2927911.1"/>
    </source>
</evidence>
<protein>
    <submittedName>
        <fullName evidence="1">Uncharacterized protein</fullName>
    </submittedName>
</protein>